<evidence type="ECO:0000256" key="17">
    <source>
        <dbReference type="NCBIfam" id="TIGR01064"/>
    </source>
</evidence>
<evidence type="ECO:0000256" key="3">
    <source>
        <dbReference type="ARBA" id="ARBA00004997"/>
    </source>
</evidence>
<keyword evidence="14" id="KW-0630">Potassium</keyword>
<dbReference type="InterPro" id="IPR015793">
    <property type="entry name" value="Pyrv_Knase_brl"/>
</dbReference>
<dbReference type="NCBIfam" id="NF004978">
    <property type="entry name" value="PRK06354.1"/>
    <property type="match status" value="1"/>
</dbReference>
<evidence type="ECO:0000256" key="6">
    <source>
        <dbReference type="ARBA" id="ARBA00012142"/>
    </source>
</evidence>
<dbReference type="SUPFAM" id="SSF51621">
    <property type="entry name" value="Phosphoenolpyruvate/pyruvate domain"/>
    <property type="match status" value="1"/>
</dbReference>
<dbReference type="SUPFAM" id="SSF50800">
    <property type="entry name" value="PK beta-barrel domain-like"/>
    <property type="match status" value="1"/>
</dbReference>
<dbReference type="InterPro" id="IPR040442">
    <property type="entry name" value="Pyrv_kinase-like_dom_sf"/>
</dbReference>
<gene>
    <name evidence="22" type="ORF">BXT84_11170</name>
</gene>
<evidence type="ECO:0000256" key="16">
    <source>
        <dbReference type="ARBA" id="ARBA00023317"/>
    </source>
</evidence>
<keyword evidence="10" id="KW-0547">Nucleotide-binding</keyword>
<dbReference type="SUPFAM" id="SSF52935">
    <property type="entry name" value="PK C-terminal domain-like"/>
    <property type="match status" value="1"/>
</dbReference>
<dbReference type="InterPro" id="IPR008279">
    <property type="entry name" value="PEP-util_enz_mobile_dom"/>
</dbReference>
<dbReference type="Gene3D" id="2.40.33.10">
    <property type="entry name" value="PK beta-barrel domain-like"/>
    <property type="match status" value="1"/>
</dbReference>
<comment type="similarity">
    <text evidence="5 18">Belongs to the pyruvate kinase family.</text>
</comment>
<evidence type="ECO:0000256" key="14">
    <source>
        <dbReference type="ARBA" id="ARBA00022958"/>
    </source>
</evidence>
<evidence type="ECO:0000256" key="15">
    <source>
        <dbReference type="ARBA" id="ARBA00023152"/>
    </source>
</evidence>
<dbReference type="NCBIfam" id="NF004491">
    <property type="entry name" value="PRK05826.1"/>
    <property type="match status" value="1"/>
</dbReference>
<keyword evidence="23" id="KW-1185">Reference proteome</keyword>
<dbReference type="Gene3D" id="3.20.20.60">
    <property type="entry name" value="Phosphoenolpyruvate-binding domains"/>
    <property type="match status" value="1"/>
</dbReference>
<dbReference type="EC" id="2.7.1.40" evidence="6 17"/>
<name>A0ABN5H2Y0_9FIRM</name>
<evidence type="ECO:0000256" key="9">
    <source>
        <dbReference type="ARBA" id="ARBA00022723"/>
    </source>
</evidence>
<dbReference type="PANTHER" id="PTHR11817">
    <property type="entry name" value="PYRUVATE KINASE"/>
    <property type="match status" value="1"/>
</dbReference>
<dbReference type="Pfam" id="PF02887">
    <property type="entry name" value="PK_C"/>
    <property type="match status" value="1"/>
</dbReference>
<comment type="cofactor">
    <cofactor evidence="2">
        <name>K(+)</name>
        <dbReference type="ChEBI" id="CHEBI:29103"/>
    </cofactor>
</comment>
<evidence type="ECO:0000256" key="10">
    <source>
        <dbReference type="ARBA" id="ARBA00022741"/>
    </source>
</evidence>
<evidence type="ECO:0000256" key="1">
    <source>
        <dbReference type="ARBA" id="ARBA00001946"/>
    </source>
</evidence>
<keyword evidence="16 22" id="KW-0670">Pyruvate</keyword>
<comment type="pathway">
    <text evidence="3 18">Carbohydrate degradation; glycolysis; pyruvate from D-glyceraldehyde 3-phosphate: step 5/5.</text>
</comment>
<dbReference type="Pfam" id="PF00391">
    <property type="entry name" value="PEP-utilizers"/>
    <property type="match status" value="1"/>
</dbReference>
<feature type="domain" description="Pyruvate kinase barrel" evidence="19">
    <location>
        <begin position="1"/>
        <end position="320"/>
    </location>
</feature>
<dbReference type="Gene3D" id="3.40.1380.20">
    <property type="entry name" value="Pyruvate kinase, C-terminal domain"/>
    <property type="match status" value="1"/>
</dbReference>
<dbReference type="Pfam" id="PF00224">
    <property type="entry name" value="PK"/>
    <property type="match status" value="1"/>
</dbReference>
<evidence type="ECO:0000256" key="2">
    <source>
        <dbReference type="ARBA" id="ARBA00001958"/>
    </source>
</evidence>
<evidence type="ECO:0000256" key="11">
    <source>
        <dbReference type="ARBA" id="ARBA00022777"/>
    </source>
</evidence>
<keyword evidence="9" id="KW-0479">Metal-binding</keyword>
<dbReference type="InterPro" id="IPR011037">
    <property type="entry name" value="Pyrv_Knase-like_insert_dom_sf"/>
</dbReference>
<protein>
    <recommendedName>
        <fullName evidence="7 17">Pyruvate kinase</fullName>
        <ecNumber evidence="6 17">2.7.1.40</ecNumber>
    </recommendedName>
</protein>
<sequence length="574" mass="62157">MRRTKIVATIGPACDHPEVLRAMIEAGMDVARLNLSHGDIETHRQRIHQIRQISQELGRYTGIMLDTRGPEVRLGDLPAPLLLHEHDEFFLTQEDDVKGLSASVNWEGIYQLVKPGQILWIDDGNIVMRCIDQKGLTLRCEVVVGGTLQSRKKLSSPDLTWPLDILGDVDQAALRMGIEEDIDFVAASFIRSAEDVLTIRKFFENYNSGVFLISKIENRAGVDNLKEILALSDGVMVARGDLGVELPPERVPWLQKEIITHANRLGIPVVTATQMLESMTHAPRPTRAEVSDVAHAIWDGSDSVMLSAETASGAYPVESVKMMAKIAEDADDRPEYVSHGVHTVARVADAVSQASAEMAESLGARAIITVTSTGYTARMVSRARPEVPIIALSANLKVARQLQISWGVYSLHSPGVDGASDMAATAIGESADRGYVQDGDLVIFTAGVPAGIPGTTNLVRVETVSRPEVVGMGLGYGHPVTAPVRYPGANPPPRDEPYIAVAVDYTPDQHAFFEKAAAIIAERDGRTSDIAVVAVTLGIPAVVGVKNARTRWTEGQIVTLDPLRGVIYKGRAQT</sequence>
<comment type="similarity">
    <text evidence="4">In the C-terminal section; belongs to the PEP-utilizing enzyme family.</text>
</comment>
<dbReference type="PRINTS" id="PR01050">
    <property type="entry name" value="PYRUVTKNASE"/>
</dbReference>
<feature type="domain" description="Pyruvate kinase C-terminal" evidence="21">
    <location>
        <begin position="349"/>
        <end position="461"/>
    </location>
</feature>
<keyword evidence="8 18" id="KW-0808">Transferase</keyword>
<keyword evidence="11 18" id="KW-0418">Kinase</keyword>
<evidence type="ECO:0000256" key="7">
    <source>
        <dbReference type="ARBA" id="ARBA00018587"/>
    </source>
</evidence>
<evidence type="ECO:0000256" key="8">
    <source>
        <dbReference type="ARBA" id="ARBA00022679"/>
    </source>
</evidence>
<dbReference type="InterPro" id="IPR015795">
    <property type="entry name" value="Pyrv_Knase_C"/>
</dbReference>
<evidence type="ECO:0000256" key="13">
    <source>
        <dbReference type="ARBA" id="ARBA00022842"/>
    </source>
</evidence>
<dbReference type="EMBL" id="CP019454">
    <property type="protein sequence ID" value="AUW94431.1"/>
    <property type="molecule type" value="Genomic_DNA"/>
</dbReference>
<evidence type="ECO:0000256" key="12">
    <source>
        <dbReference type="ARBA" id="ARBA00022840"/>
    </source>
</evidence>
<dbReference type="SUPFAM" id="SSF52009">
    <property type="entry name" value="Phosphohistidine domain"/>
    <property type="match status" value="1"/>
</dbReference>
<organism evidence="22 23">
    <name type="scientific">Sulfobacillus thermotolerans</name>
    <dbReference type="NCBI Taxonomy" id="338644"/>
    <lineage>
        <taxon>Bacteria</taxon>
        <taxon>Bacillati</taxon>
        <taxon>Bacillota</taxon>
        <taxon>Clostridia</taxon>
        <taxon>Eubacteriales</taxon>
        <taxon>Clostridiales Family XVII. Incertae Sedis</taxon>
        <taxon>Sulfobacillus</taxon>
    </lineage>
</organism>
<dbReference type="InterPro" id="IPR015813">
    <property type="entry name" value="Pyrv/PenolPyrv_kinase-like_dom"/>
</dbReference>
<dbReference type="InterPro" id="IPR015806">
    <property type="entry name" value="Pyrv_Knase_insert_dom_sf"/>
</dbReference>
<dbReference type="InterPro" id="IPR036918">
    <property type="entry name" value="Pyrv_Knase_C_sf"/>
</dbReference>
<evidence type="ECO:0000313" key="23">
    <source>
        <dbReference type="Proteomes" id="UP000325292"/>
    </source>
</evidence>
<evidence type="ECO:0000259" key="19">
    <source>
        <dbReference type="Pfam" id="PF00224"/>
    </source>
</evidence>
<dbReference type="GO" id="GO:0016301">
    <property type="term" value="F:kinase activity"/>
    <property type="evidence" value="ECO:0007669"/>
    <property type="project" value="UniProtKB-KW"/>
</dbReference>
<accession>A0ABN5H2Y0</accession>
<evidence type="ECO:0000256" key="5">
    <source>
        <dbReference type="ARBA" id="ARBA00008663"/>
    </source>
</evidence>
<evidence type="ECO:0000256" key="18">
    <source>
        <dbReference type="RuleBase" id="RU000504"/>
    </source>
</evidence>
<feature type="domain" description="PEP-utilising enzyme mobile" evidence="20">
    <location>
        <begin position="496"/>
        <end position="565"/>
    </location>
</feature>
<keyword evidence="13 18" id="KW-0460">Magnesium</keyword>
<comment type="cofactor">
    <cofactor evidence="1">
        <name>Mg(2+)</name>
        <dbReference type="ChEBI" id="CHEBI:18420"/>
    </cofactor>
</comment>
<keyword evidence="12" id="KW-0067">ATP-binding</keyword>
<reference evidence="22 23" key="1">
    <citation type="journal article" date="2019" name="Sci. Rep.">
        <title>Sulfobacillus thermotolerans: new insights into resistance and metabolic capacities of acidophilic chemolithotrophs.</title>
        <authorList>
            <person name="Panyushkina A.E."/>
            <person name="Babenko V.V."/>
            <person name="Nikitina A.S."/>
            <person name="Selezneva O.V."/>
            <person name="Tsaplina I.A."/>
            <person name="Letarova M.A."/>
            <person name="Kostryukova E.S."/>
            <person name="Letarov A.V."/>
        </authorList>
    </citation>
    <scope>NUCLEOTIDE SEQUENCE [LARGE SCALE GENOMIC DNA]</scope>
    <source>
        <strain evidence="22 23">Kr1</strain>
    </source>
</reference>
<comment type="catalytic activity">
    <reaction evidence="18">
        <text>pyruvate + ATP = phosphoenolpyruvate + ADP + H(+)</text>
        <dbReference type="Rhea" id="RHEA:18157"/>
        <dbReference type="ChEBI" id="CHEBI:15361"/>
        <dbReference type="ChEBI" id="CHEBI:15378"/>
        <dbReference type="ChEBI" id="CHEBI:30616"/>
        <dbReference type="ChEBI" id="CHEBI:58702"/>
        <dbReference type="ChEBI" id="CHEBI:456216"/>
        <dbReference type="EC" id="2.7.1.40"/>
    </reaction>
</comment>
<dbReference type="InterPro" id="IPR036637">
    <property type="entry name" value="Phosphohistidine_dom_sf"/>
</dbReference>
<proteinExistence type="inferred from homology"/>
<dbReference type="Proteomes" id="UP000325292">
    <property type="component" value="Chromosome"/>
</dbReference>
<dbReference type="Gene3D" id="3.50.30.10">
    <property type="entry name" value="Phosphohistidine domain"/>
    <property type="match status" value="1"/>
</dbReference>
<evidence type="ECO:0000259" key="20">
    <source>
        <dbReference type="Pfam" id="PF00391"/>
    </source>
</evidence>
<dbReference type="InterPro" id="IPR001697">
    <property type="entry name" value="Pyr_Knase"/>
</dbReference>
<evidence type="ECO:0000256" key="4">
    <source>
        <dbReference type="ARBA" id="ARBA00006237"/>
    </source>
</evidence>
<evidence type="ECO:0000259" key="21">
    <source>
        <dbReference type="Pfam" id="PF02887"/>
    </source>
</evidence>
<keyword evidence="15 18" id="KW-0324">Glycolysis</keyword>
<evidence type="ECO:0000313" key="22">
    <source>
        <dbReference type="EMBL" id="AUW94431.1"/>
    </source>
</evidence>
<dbReference type="NCBIfam" id="TIGR01064">
    <property type="entry name" value="pyruv_kin"/>
    <property type="match status" value="1"/>
</dbReference>